<dbReference type="InterPro" id="IPR031347">
    <property type="entry name" value="AmpE"/>
</dbReference>
<reference evidence="2 3" key="1">
    <citation type="submission" date="2018-01" db="EMBL/GenBank/DDBJ databases">
        <title>Tropical forage species Digitaria eriantha prevents oxidative stress under low temperature conditions by the incorporation of polyhydroxybutyrate-producing endophytic bacteria.</title>
        <authorList>
            <person name="Stritzler M."/>
            <person name="Ayub N."/>
        </authorList>
    </citation>
    <scope>NUCLEOTIDE SEQUENCE [LARGE SCALE GENOMIC DNA]</scope>
    <source>
        <strain evidence="2 3">FR1</strain>
    </source>
</reference>
<feature type="transmembrane region" description="Helical" evidence="1">
    <location>
        <begin position="43"/>
        <end position="63"/>
    </location>
</feature>
<keyword evidence="1" id="KW-0812">Transmembrane</keyword>
<feature type="transmembrane region" description="Helical" evidence="1">
    <location>
        <begin position="146"/>
        <end position="168"/>
    </location>
</feature>
<dbReference type="Proteomes" id="UP000235315">
    <property type="component" value="Chromosome"/>
</dbReference>
<organism evidence="2 3">
    <name type="scientific">Pseudomonas ogarae (strain DSM 112162 / CECT 30235 / F113)</name>
    <dbReference type="NCBI Taxonomy" id="1114970"/>
    <lineage>
        <taxon>Bacteria</taxon>
        <taxon>Pseudomonadati</taxon>
        <taxon>Pseudomonadota</taxon>
        <taxon>Gammaproteobacteria</taxon>
        <taxon>Pseudomonadales</taxon>
        <taxon>Pseudomonadaceae</taxon>
        <taxon>Pseudomonas</taxon>
    </lineage>
</organism>
<dbReference type="PANTHER" id="PTHR38684:SF1">
    <property type="entry name" value="PROTEIN AMPE"/>
    <property type="match status" value="1"/>
</dbReference>
<dbReference type="Pfam" id="PF17113">
    <property type="entry name" value="AmpE"/>
    <property type="match status" value="1"/>
</dbReference>
<feature type="transmembrane region" description="Helical" evidence="1">
    <location>
        <begin position="70"/>
        <end position="89"/>
    </location>
</feature>
<keyword evidence="1" id="KW-1133">Transmembrane helix</keyword>
<dbReference type="RefSeq" id="WP_014336583.1">
    <property type="nucleotide sequence ID" value="NC_016830.1"/>
</dbReference>
<sequence>MSFLVLLLAVWIEKFSALRQRVQRDGGWLHELNKLEASPRWVSRPWSVLTLMVVLPVALLALLLWVLEPVAYGLLALPVHLLVVIYSLGRGDLLAGLGPFRDAWRREDLQAAAHVAKRDLDIEADDGEQLLERVQGHLLWQAYQSFFAVIFWYFVLGPVAALSYRLLALAAEHSQNPGVAERAAQMRHAFDWVPVRLLAASFALVGNFVAVSRVMLHELLNWNISAAALIDKVGLVAGEIPRPVAGPDGINSLDRLWELLLRAAVLWYAGFALWTVLA</sequence>
<evidence type="ECO:0000256" key="1">
    <source>
        <dbReference type="SAM" id="Phobius"/>
    </source>
</evidence>
<proteinExistence type="predicted"/>
<feature type="transmembrane region" description="Helical" evidence="1">
    <location>
        <begin position="189"/>
        <end position="210"/>
    </location>
</feature>
<keyword evidence="3" id="KW-1185">Reference proteome</keyword>
<dbReference type="EMBL" id="CP025738">
    <property type="protein sequence ID" value="AUO44784.1"/>
    <property type="molecule type" value="Genomic_DNA"/>
</dbReference>
<gene>
    <name evidence="2" type="ORF">C1C98_04720</name>
</gene>
<dbReference type="InterPro" id="IPR052966">
    <property type="entry name" value="Beta-lactamase_Reg"/>
</dbReference>
<dbReference type="PANTHER" id="PTHR38684">
    <property type="entry name" value="PROTEIN AMPE"/>
    <property type="match status" value="1"/>
</dbReference>
<evidence type="ECO:0000313" key="3">
    <source>
        <dbReference type="Proteomes" id="UP000235315"/>
    </source>
</evidence>
<accession>A0ABM6QUJ7</accession>
<evidence type="ECO:0000313" key="2">
    <source>
        <dbReference type="EMBL" id="AUO44784.1"/>
    </source>
</evidence>
<keyword evidence="1" id="KW-0472">Membrane</keyword>
<name>A0ABM6QUJ7_PSEO1</name>
<protein>
    <submittedName>
        <fullName evidence="2">Cobalamin biosynthesis protein</fullName>
    </submittedName>
</protein>
<feature type="transmembrane region" description="Helical" evidence="1">
    <location>
        <begin position="259"/>
        <end position="277"/>
    </location>
</feature>